<accession>A0A843TF49</accession>
<sequence>MPKHRSRSLVFSSCSILMASLFAYSASVQLDDPDWYLWLPLYALATAVNLFHIRFASKSIEMTARAVLLLGSVLFLKVVVEDYTRGIAGFWSLDMRERVVREKLGSGLVVASMFLHLKASPAASERKPPMKGRNKNRRGATTAGWVDYGMAVLVAVSYGLSYCFFKFVIGEMKKM</sequence>
<keyword evidence="3" id="KW-1185">Reference proteome</keyword>
<evidence type="ECO:0000313" key="2">
    <source>
        <dbReference type="EMBL" id="MQL69341.1"/>
    </source>
</evidence>
<evidence type="ECO:0008006" key="4">
    <source>
        <dbReference type="Google" id="ProtNLM"/>
    </source>
</evidence>
<dbReference type="PANTHER" id="PTHR34262:SF1">
    <property type="entry name" value="TRANSMEMBRANE PROTEIN 220"/>
    <property type="match status" value="1"/>
</dbReference>
<dbReference type="Proteomes" id="UP000652761">
    <property type="component" value="Unassembled WGS sequence"/>
</dbReference>
<proteinExistence type="predicted"/>
<dbReference type="InterPro" id="IPR029377">
    <property type="entry name" value="TMEM220"/>
</dbReference>
<feature type="transmembrane region" description="Helical" evidence="1">
    <location>
        <begin position="67"/>
        <end position="84"/>
    </location>
</feature>
<comment type="caution">
    <text evidence="2">The sequence shown here is derived from an EMBL/GenBank/DDBJ whole genome shotgun (WGS) entry which is preliminary data.</text>
</comment>
<keyword evidence="1" id="KW-0812">Transmembrane</keyword>
<keyword evidence="1" id="KW-1133">Transmembrane helix</keyword>
<dbReference type="Pfam" id="PF15071">
    <property type="entry name" value="TMEM220"/>
    <property type="match status" value="1"/>
</dbReference>
<gene>
    <name evidence="2" type="ORF">Taro_001649</name>
</gene>
<keyword evidence="1" id="KW-0472">Membrane</keyword>
<evidence type="ECO:0000256" key="1">
    <source>
        <dbReference type="SAM" id="Phobius"/>
    </source>
</evidence>
<organism evidence="2 3">
    <name type="scientific">Colocasia esculenta</name>
    <name type="common">Wild taro</name>
    <name type="synonym">Arum esculentum</name>
    <dbReference type="NCBI Taxonomy" id="4460"/>
    <lineage>
        <taxon>Eukaryota</taxon>
        <taxon>Viridiplantae</taxon>
        <taxon>Streptophyta</taxon>
        <taxon>Embryophyta</taxon>
        <taxon>Tracheophyta</taxon>
        <taxon>Spermatophyta</taxon>
        <taxon>Magnoliopsida</taxon>
        <taxon>Liliopsida</taxon>
        <taxon>Araceae</taxon>
        <taxon>Aroideae</taxon>
        <taxon>Colocasieae</taxon>
        <taxon>Colocasia</taxon>
    </lineage>
</organism>
<dbReference type="OrthoDB" id="9924288at2759"/>
<feature type="transmembrane region" description="Helical" evidence="1">
    <location>
        <begin position="35"/>
        <end position="55"/>
    </location>
</feature>
<name>A0A843TF49_COLES</name>
<dbReference type="PANTHER" id="PTHR34262">
    <property type="entry name" value="TRANSMEMBRANE PROTEIN 220"/>
    <property type="match status" value="1"/>
</dbReference>
<reference evidence="2" key="1">
    <citation type="submission" date="2017-07" db="EMBL/GenBank/DDBJ databases">
        <title>Taro Niue Genome Assembly and Annotation.</title>
        <authorList>
            <person name="Atibalentja N."/>
            <person name="Keating K."/>
            <person name="Fields C.J."/>
        </authorList>
    </citation>
    <scope>NUCLEOTIDE SEQUENCE</scope>
    <source>
        <strain evidence="2">Niue_2</strain>
        <tissue evidence="2">Leaf</tissue>
    </source>
</reference>
<dbReference type="EMBL" id="NMUH01000035">
    <property type="protein sequence ID" value="MQL69341.1"/>
    <property type="molecule type" value="Genomic_DNA"/>
</dbReference>
<protein>
    <recommendedName>
        <fullName evidence="4">Transmembrane protein 220</fullName>
    </recommendedName>
</protein>
<evidence type="ECO:0000313" key="3">
    <source>
        <dbReference type="Proteomes" id="UP000652761"/>
    </source>
</evidence>
<dbReference type="AlphaFoldDB" id="A0A843TF49"/>
<feature type="transmembrane region" description="Helical" evidence="1">
    <location>
        <begin position="145"/>
        <end position="169"/>
    </location>
</feature>